<keyword evidence="3" id="KW-1185">Reference proteome</keyword>
<dbReference type="STRING" id="321267.SHM7688_02650"/>
<keyword evidence="1" id="KW-1133">Transmembrane helix</keyword>
<keyword evidence="1" id="KW-0812">Transmembrane</keyword>
<dbReference type="AlphaFoldDB" id="A0A0P1ERR7"/>
<proteinExistence type="predicted"/>
<reference evidence="2 3" key="1">
    <citation type="submission" date="2015-09" db="EMBL/GenBank/DDBJ databases">
        <authorList>
            <consortium name="Swine Surveillance"/>
        </authorList>
    </citation>
    <scope>NUCLEOTIDE SEQUENCE [LARGE SCALE GENOMIC DNA]</scope>
    <source>
        <strain evidence="2 3">CECT 7688</strain>
    </source>
</reference>
<feature type="transmembrane region" description="Helical" evidence="1">
    <location>
        <begin position="57"/>
        <end position="74"/>
    </location>
</feature>
<feature type="transmembrane region" description="Helical" evidence="1">
    <location>
        <begin position="86"/>
        <end position="106"/>
    </location>
</feature>
<dbReference type="Proteomes" id="UP000054823">
    <property type="component" value="Unassembled WGS sequence"/>
</dbReference>
<dbReference type="EMBL" id="CYPW01000027">
    <property type="protein sequence ID" value="CUH53198.1"/>
    <property type="molecule type" value="Genomic_DNA"/>
</dbReference>
<feature type="transmembrane region" description="Helical" evidence="1">
    <location>
        <begin position="126"/>
        <end position="147"/>
    </location>
</feature>
<name>A0A0P1ERR7_9RHOB</name>
<dbReference type="Pfam" id="PF04307">
    <property type="entry name" value="YdjM"/>
    <property type="match status" value="1"/>
</dbReference>
<evidence type="ECO:0000256" key="1">
    <source>
        <dbReference type="SAM" id="Phobius"/>
    </source>
</evidence>
<evidence type="ECO:0008006" key="4">
    <source>
        <dbReference type="Google" id="ProtNLM"/>
    </source>
</evidence>
<sequence length="156" mass="17255">MLIAHLPAGYLAAKGAQGAGASKAIFWGILLGSIAPDFDMLWFFFVDSQSTHHHDYLTHRPILWAGLLLFGLLLRRPFLIAVGCGALFHLMLDSIAGKVSWGWPFFEGATTLVTVQATHGHWIKSFMAHWTFKVECLIVLVAVAVFLRSTFKGKSE</sequence>
<dbReference type="RefSeq" id="WP_058240377.1">
    <property type="nucleotide sequence ID" value="NZ_CYPW01000027.1"/>
</dbReference>
<gene>
    <name evidence="2" type="ORF">SHM7688_02650</name>
</gene>
<organism evidence="2 3">
    <name type="scientific">Shimia marina</name>
    <dbReference type="NCBI Taxonomy" id="321267"/>
    <lineage>
        <taxon>Bacteria</taxon>
        <taxon>Pseudomonadati</taxon>
        <taxon>Pseudomonadota</taxon>
        <taxon>Alphaproteobacteria</taxon>
        <taxon>Rhodobacterales</taxon>
        <taxon>Roseobacteraceae</taxon>
    </lineage>
</organism>
<evidence type="ECO:0000313" key="2">
    <source>
        <dbReference type="EMBL" id="CUH53198.1"/>
    </source>
</evidence>
<keyword evidence="1" id="KW-0472">Membrane</keyword>
<protein>
    <recommendedName>
        <fullName evidence="4">Metal-dependent hydrolase</fullName>
    </recommendedName>
</protein>
<accession>A0A0P1ERR7</accession>
<dbReference type="OrthoDB" id="199738at2"/>
<evidence type="ECO:0000313" key="3">
    <source>
        <dbReference type="Proteomes" id="UP000054823"/>
    </source>
</evidence>
<feature type="transmembrane region" description="Helical" evidence="1">
    <location>
        <begin position="24"/>
        <end position="45"/>
    </location>
</feature>
<dbReference type="InterPro" id="IPR007404">
    <property type="entry name" value="YdjM-like"/>
</dbReference>